<protein>
    <submittedName>
        <fullName evidence="1">Uncharacterized protein</fullName>
    </submittedName>
</protein>
<keyword evidence="2" id="KW-1185">Reference proteome</keyword>
<evidence type="ECO:0000313" key="2">
    <source>
        <dbReference type="Proteomes" id="UP001056120"/>
    </source>
</evidence>
<proteinExistence type="predicted"/>
<sequence>MITRILGLNNSSDENGGSGKLVICNFASDSVFPLVPIQQVTVMDHPDFQVQVTVIAVMYTMECDYEEDEDDVDVKANYSLNHEIESSAPNNLESNLLLSDTFLLFDSFDCVGANYARENGIHAIIYPSIRGDPAEGLSSNDLVVALRSLTYNFGVFFGFLLFSVIQYIGNVCSKYKIDFILLAGYLKLISNTI</sequence>
<reference evidence="1 2" key="2">
    <citation type="journal article" date="2022" name="Mol. Ecol. Resour.">
        <title>The genomes of chicory, endive, great burdock and yacon provide insights into Asteraceae paleo-polyploidization history and plant inulin production.</title>
        <authorList>
            <person name="Fan W."/>
            <person name="Wang S."/>
            <person name="Wang H."/>
            <person name="Wang A."/>
            <person name="Jiang F."/>
            <person name="Liu H."/>
            <person name="Zhao H."/>
            <person name="Xu D."/>
            <person name="Zhang Y."/>
        </authorList>
    </citation>
    <scope>NUCLEOTIDE SEQUENCE [LARGE SCALE GENOMIC DNA]</scope>
    <source>
        <strain evidence="2">cv. Yunnan</strain>
        <tissue evidence="1">Leaves</tissue>
    </source>
</reference>
<comment type="caution">
    <text evidence="1">The sequence shown here is derived from an EMBL/GenBank/DDBJ whole genome shotgun (WGS) entry which is preliminary data.</text>
</comment>
<gene>
    <name evidence="1" type="ORF">L1987_46617</name>
</gene>
<name>A0ACB9G090_9ASTR</name>
<dbReference type="EMBL" id="CM042032">
    <property type="protein sequence ID" value="KAI3776827.1"/>
    <property type="molecule type" value="Genomic_DNA"/>
</dbReference>
<evidence type="ECO:0000313" key="1">
    <source>
        <dbReference type="EMBL" id="KAI3776827.1"/>
    </source>
</evidence>
<accession>A0ACB9G090</accession>
<dbReference type="Proteomes" id="UP001056120">
    <property type="component" value="Linkage Group LG15"/>
</dbReference>
<reference evidence="2" key="1">
    <citation type="journal article" date="2022" name="Mol. Ecol. Resour.">
        <title>The genomes of chicory, endive, great burdock and yacon provide insights into Asteraceae palaeo-polyploidization history and plant inulin production.</title>
        <authorList>
            <person name="Fan W."/>
            <person name="Wang S."/>
            <person name="Wang H."/>
            <person name="Wang A."/>
            <person name="Jiang F."/>
            <person name="Liu H."/>
            <person name="Zhao H."/>
            <person name="Xu D."/>
            <person name="Zhang Y."/>
        </authorList>
    </citation>
    <scope>NUCLEOTIDE SEQUENCE [LARGE SCALE GENOMIC DNA]</scope>
    <source>
        <strain evidence="2">cv. Yunnan</strain>
    </source>
</reference>
<organism evidence="1 2">
    <name type="scientific">Smallanthus sonchifolius</name>
    <dbReference type="NCBI Taxonomy" id="185202"/>
    <lineage>
        <taxon>Eukaryota</taxon>
        <taxon>Viridiplantae</taxon>
        <taxon>Streptophyta</taxon>
        <taxon>Embryophyta</taxon>
        <taxon>Tracheophyta</taxon>
        <taxon>Spermatophyta</taxon>
        <taxon>Magnoliopsida</taxon>
        <taxon>eudicotyledons</taxon>
        <taxon>Gunneridae</taxon>
        <taxon>Pentapetalae</taxon>
        <taxon>asterids</taxon>
        <taxon>campanulids</taxon>
        <taxon>Asterales</taxon>
        <taxon>Asteraceae</taxon>
        <taxon>Asteroideae</taxon>
        <taxon>Heliantheae alliance</taxon>
        <taxon>Millerieae</taxon>
        <taxon>Smallanthus</taxon>
    </lineage>
</organism>